<evidence type="ECO:0000313" key="1">
    <source>
        <dbReference type="EMBL" id="GGO48550.1"/>
    </source>
</evidence>
<name>A0ABQ2M9P4_9ACTN</name>
<protein>
    <submittedName>
        <fullName evidence="1">Uncharacterized protein</fullName>
    </submittedName>
</protein>
<dbReference type="Pfam" id="PF19859">
    <property type="entry name" value="DUF6333"/>
    <property type="match status" value="1"/>
</dbReference>
<dbReference type="EMBL" id="BMMP01000007">
    <property type="protein sequence ID" value="GGO48550.1"/>
    <property type="molecule type" value="Genomic_DNA"/>
</dbReference>
<comment type="caution">
    <text evidence="1">The sequence shown here is derived from an EMBL/GenBank/DDBJ whole genome shotgun (WGS) entry which is preliminary data.</text>
</comment>
<gene>
    <name evidence="1" type="ORF">GCM10012287_23760</name>
</gene>
<evidence type="ECO:0000313" key="2">
    <source>
        <dbReference type="Proteomes" id="UP000631535"/>
    </source>
</evidence>
<reference evidence="2" key="1">
    <citation type="journal article" date="2019" name="Int. J. Syst. Evol. Microbiol.">
        <title>The Global Catalogue of Microorganisms (GCM) 10K type strain sequencing project: providing services to taxonomists for standard genome sequencing and annotation.</title>
        <authorList>
            <consortium name="The Broad Institute Genomics Platform"/>
            <consortium name="The Broad Institute Genome Sequencing Center for Infectious Disease"/>
            <person name="Wu L."/>
            <person name="Ma J."/>
        </authorList>
    </citation>
    <scope>NUCLEOTIDE SEQUENCE [LARGE SCALE GENOMIC DNA]</scope>
    <source>
        <strain evidence="2">CGMCC 4.7178</strain>
    </source>
</reference>
<dbReference type="Proteomes" id="UP000631535">
    <property type="component" value="Unassembled WGS sequence"/>
</dbReference>
<proteinExistence type="predicted"/>
<accession>A0ABQ2M9P4</accession>
<sequence length="269" mass="28455">MPVSPGVSLSDRPAILTAMSLGTAPVPPGTPVDLRHSGEAHLVIVHPPFAAPLRPGERPAVTAHDPDAARAAVLSLSMVAAVRREKAPARLALPGSPSVREDLDEVSAAVWGSTVKITDPALMEEGLGFGALEDEFEAQRMRFPDARIVAVCERDFGASYSKVLVAVPGVPELLIEEIDGLRITGDPRATLAAIGVALDEDGSAYLEEDSSEDDEEGPGGVGIADYHELLHVVSDGALSVYADEQRHQSTFLVERTERGESEIGAVWFP</sequence>
<organism evidence="1 2">
    <name type="scientific">Streptomyces daqingensis</name>
    <dbReference type="NCBI Taxonomy" id="1472640"/>
    <lineage>
        <taxon>Bacteria</taxon>
        <taxon>Bacillati</taxon>
        <taxon>Actinomycetota</taxon>
        <taxon>Actinomycetes</taxon>
        <taxon>Kitasatosporales</taxon>
        <taxon>Streptomycetaceae</taxon>
        <taxon>Streptomyces</taxon>
    </lineage>
</organism>
<keyword evidence="2" id="KW-1185">Reference proteome</keyword>